<dbReference type="EMBL" id="FWXJ01000005">
    <property type="protein sequence ID" value="SMC47515.1"/>
    <property type="molecule type" value="Genomic_DNA"/>
</dbReference>
<evidence type="ECO:0000313" key="2">
    <source>
        <dbReference type="EMBL" id="SMC47515.1"/>
    </source>
</evidence>
<dbReference type="Gene3D" id="3.40.50.1820">
    <property type="entry name" value="alpha/beta hydrolase"/>
    <property type="match status" value="1"/>
</dbReference>
<dbReference type="PANTHER" id="PTHR43798:SF33">
    <property type="entry name" value="HYDROLASE, PUTATIVE (AFU_ORTHOLOGUE AFUA_2G14860)-RELATED"/>
    <property type="match status" value="1"/>
</dbReference>
<evidence type="ECO:0000259" key="1">
    <source>
        <dbReference type="Pfam" id="PF00561"/>
    </source>
</evidence>
<dbReference type="STRING" id="1938817.SAMN06296008_105115"/>
<name>A0A1W1ZG37_9BURK</name>
<organism evidence="2 3">
    <name type="scientific">Polynucleobacter kasalickyi</name>
    <dbReference type="NCBI Taxonomy" id="1938817"/>
    <lineage>
        <taxon>Bacteria</taxon>
        <taxon>Pseudomonadati</taxon>
        <taxon>Pseudomonadota</taxon>
        <taxon>Betaproteobacteria</taxon>
        <taxon>Burkholderiales</taxon>
        <taxon>Burkholderiaceae</taxon>
        <taxon>Polynucleobacter</taxon>
    </lineage>
</organism>
<evidence type="ECO:0000313" key="3">
    <source>
        <dbReference type="Proteomes" id="UP000192708"/>
    </source>
</evidence>
<dbReference type="AlphaFoldDB" id="A0A1W1ZG37"/>
<dbReference type="RefSeq" id="WP_084283272.1">
    <property type="nucleotide sequence ID" value="NZ_FWXJ01000005.1"/>
</dbReference>
<dbReference type="PANTHER" id="PTHR43798">
    <property type="entry name" value="MONOACYLGLYCEROL LIPASE"/>
    <property type="match status" value="1"/>
</dbReference>
<dbReference type="SUPFAM" id="SSF53474">
    <property type="entry name" value="alpha/beta-Hydrolases"/>
    <property type="match status" value="1"/>
</dbReference>
<sequence>MPTTPIFWKNKTVDIEYQWVNEERIDSPIIVFLHEGLGSISLWRDFPLNLCKELGVRGLVYSRPAYGWSTPRGVKEIWQNDFMHQQAMDVLPKVLEALQVKEPVWILGHSDGGSIALLAASHHPHLVNGIILMAPHIFVENLTISSIEVAKQQYLHGDLKGKLAKYHQDVDSAFWGWNDIWLNADFKHWNIVQEISSIQCPLLAIQGFEDPYGTMAQIDGIKEVVSQASLVKIPNCGHSPHREQPIIVQKAVKDFLQLHEALI</sequence>
<dbReference type="OrthoDB" id="135231at2"/>
<dbReference type="Proteomes" id="UP000192708">
    <property type="component" value="Unassembled WGS sequence"/>
</dbReference>
<protein>
    <submittedName>
        <fullName evidence="2">Pimeloyl-ACP methyl ester carboxylesterase</fullName>
    </submittedName>
</protein>
<reference evidence="2 3" key="1">
    <citation type="submission" date="2017-04" db="EMBL/GenBank/DDBJ databases">
        <authorList>
            <person name="Afonso C.L."/>
            <person name="Miller P.J."/>
            <person name="Scott M.A."/>
            <person name="Spackman E."/>
            <person name="Goraichik I."/>
            <person name="Dimitrov K.M."/>
            <person name="Suarez D.L."/>
            <person name="Swayne D.E."/>
        </authorList>
    </citation>
    <scope>NUCLEOTIDE SEQUENCE [LARGE SCALE GENOMIC DNA]</scope>
    <source>
        <strain evidence="2 3">VK13</strain>
    </source>
</reference>
<gene>
    <name evidence="2" type="ORF">SAMN06296008_105115</name>
</gene>
<dbReference type="InterPro" id="IPR050266">
    <property type="entry name" value="AB_hydrolase_sf"/>
</dbReference>
<proteinExistence type="predicted"/>
<accession>A0A1W1ZG37</accession>
<dbReference type="InterPro" id="IPR000073">
    <property type="entry name" value="AB_hydrolase_1"/>
</dbReference>
<dbReference type="GO" id="GO:0016020">
    <property type="term" value="C:membrane"/>
    <property type="evidence" value="ECO:0007669"/>
    <property type="project" value="TreeGrafter"/>
</dbReference>
<dbReference type="InterPro" id="IPR029058">
    <property type="entry name" value="AB_hydrolase_fold"/>
</dbReference>
<keyword evidence="3" id="KW-1185">Reference proteome</keyword>
<dbReference type="Pfam" id="PF00561">
    <property type="entry name" value="Abhydrolase_1"/>
    <property type="match status" value="1"/>
</dbReference>
<feature type="domain" description="AB hydrolase-1" evidence="1">
    <location>
        <begin position="28"/>
        <end position="143"/>
    </location>
</feature>